<name>A0A232EKZ7_9HYME</name>
<evidence type="ECO:0000256" key="1">
    <source>
        <dbReference type="ARBA" id="ARBA00001968"/>
    </source>
</evidence>
<proteinExistence type="predicted"/>
<dbReference type="Proteomes" id="UP000215335">
    <property type="component" value="Unassembled WGS sequence"/>
</dbReference>
<dbReference type="EMBL" id="NNAY01003670">
    <property type="protein sequence ID" value="OXU19030.1"/>
    <property type="molecule type" value="Genomic_DNA"/>
</dbReference>
<gene>
    <name evidence="4" type="ORF">TSAR_008852</name>
</gene>
<evidence type="ECO:0000259" key="3">
    <source>
        <dbReference type="Pfam" id="PF13359"/>
    </source>
</evidence>
<comment type="caution">
    <text evidence="4">The sequence shown here is derived from an EMBL/GenBank/DDBJ whole genome shotgun (WGS) entry which is preliminary data.</text>
</comment>
<sequence length="171" mass="19741">MPECFKPDYSKTRVIIDCTEFSVEIPSGVDKHIYMYSYYKKGFTGKILIGCAPSGLITFKSRCAGERKSDAQITIRSGLLDLFEEDDEKKIIVVMLPFVSNPEFTKEETEQIYSIARVRIHIERIMRRIKLFHILNKVPTNLFPYIDEIIHVVCVLVNLQPHIIAEKDDNA</sequence>
<dbReference type="PANTHER" id="PTHR23080">
    <property type="entry name" value="THAP DOMAIN PROTEIN"/>
    <property type="match status" value="1"/>
</dbReference>
<dbReference type="OrthoDB" id="6496153at2759"/>
<dbReference type="AlphaFoldDB" id="A0A232EKZ7"/>
<feature type="domain" description="DDE Tnp4" evidence="3">
    <location>
        <begin position="16"/>
        <end position="158"/>
    </location>
</feature>
<comment type="cofactor">
    <cofactor evidence="1">
        <name>a divalent metal cation</name>
        <dbReference type="ChEBI" id="CHEBI:60240"/>
    </cofactor>
</comment>
<organism evidence="4 5">
    <name type="scientific">Trichomalopsis sarcophagae</name>
    <dbReference type="NCBI Taxonomy" id="543379"/>
    <lineage>
        <taxon>Eukaryota</taxon>
        <taxon>Metazoa</taxon>
        <taxon>Ecdysozoa</taxon>
        <taxon>Arthropoda</taxon>
        <taxon>Hexapoda</taxon>
        <taxon>Insecta</taxon>
        <taxon>Pterygota</taxon>
        <taxon>Neoptera</taxon>
        <taxon>Endopterygota</taxon>
        <taxon>Hymenoptera</taxon>
        <taxon>Apocrita</taxon>
        <taxon>Proctotrupomorpha</taxon>
        <taxon>Chalcidoidea</taxon>
        <taxon>Pteromalidae</taxon>
        <taxon>Pteromalinae</taxon>
        <taxon>Trichomalopsis</taxon>
    </lineage>
</organism>
<evidence type="ECO:0000256" key="2">
    <source>
        <dbReference type="ARBA" id="ARBA00022723"/>
    </source>
</evidence>
<protein>
    <recommendedName>
        <fullName evidence="3">DDE Tnp4 domain-containing protein</fullName>
    </recommendedName>
</protein>
<dbReference type="STRING" id="543379.A0A232EKZ7"/>
<accession>A0A232EKZ7</accession>
<dbReference type="InterPro" id="IPR027806">
    <property type="entry name" value="HARBI1_dom"/>
</dbReference>
<keyword evidence="2" id="KW-0479">Metal-binding</keyword>
<reference evidence="4 5" key="1">
    <citation type="journal article" date="2017" name="Curr. Biol.">
        <title>The Evolution of Venom by Co-option of Single-Copy Genes.</title>
        <authorList>
            <person name="Martinson E.O."/>
            <person name="Mrinalini"/>
            <person name="Kelkar Y.D."/>
            <person name="Chang C.H."/>
            <person name="Werren J.H."/>
        </authorList>
    </citation>
    <scope>NUCLEOTIDE SEQUENCE [LARGE SCALE GENOMIC DNA]</scope>
    <source>
        <strain evidence="4 5">Alberta</strain>
        <tissue evidence="4">Whole body</tissue>
    </source>
</reference>
<evidence type="ECO:0000313" key="4">
    <source>
        <dbReference type="EMBL" id="OXU19030.1"/>
    </source>
</evidence>
<keyword evidence="5" id="KW-1185">Reference proteome</keyword>
<dbReference type="GO" id="GO:0046872">
    <property type="term" value="F:metal ion binding"/>
    <property type="evidence" value="ECO:0007669"/>
    <property type="project" value="UniProtKB-KW"/>
</dbReference>
<evidence type="ECO:0000313" key="5">
    <source>
        <dbReference type="Proteomes" id="UP000215335"/>
    </source>
</evidence>
<dbReference type="Pfam" id="PF13359">
    <property type="entry name" value="DDE_Tnp_4"/>
    <property type="match status" value="1"/>
</dbReference>
<dbReference type="PANTHER" id="PTHR23080:SF143">
    <property type="entry name" value="SI:DKEY-56D12.4"/>
    <property type="match status" value="1"/>
</dbReference>